<name>S8FJA6_FOMSC</name>
<reference evidence="1 2" key="1">
    <citation type="journal article" date="2012" name="Science">
        <title>The Paleozoic origin of enzymatic lignin decomposition reconstructed from 31 fungal genomes.</title>
        <authorList>
            <person name="Floudas D."/>
            <person name="Binder M."/>
            <person name="Riley R."/>
            <person name="Barry K."/>
            <person name="Blanchette R.A."/>
            <person name="Henrissat B."/>
            <person name="Martinez A.T."/>
            <person name="Otillar R."/>
            <person name="Spatafora J.W."/>
            <person name="Yadav J.S."/>
            <person name="Aerts A."/>
            <person name="Benoit I."/>
            <person name="Boyd A."/>
            <person name="Carlson A."/>
            <person name="Copeland A."/>
            <person name="Coutinho P.M."/>
            <person name="de Vries R.P."/>
            <person name="Ferreira P."/>
            <person name="Findley K."/>
            <person name="Foster B."/>
            <person name="Gaskell J."/>
            <person name="Glotzer D."/>
            <person name="Gorecki P."/>
            <person name="Heitman J."/>
            <person name="Hesse C."/>
            <person name="Hori C."/>
            <person name="Igarashi K."/>
            <person name="Jurgens J.A."/>
            <person name="Kallen N."/>
            <person name="Kersten P."/>
            <person name="Kohler A."/>
            <person name="Kuees U."/>
            <person name="Kumar T.K.A."/>
            <person name="Kuo A."/>
            <person name="LaButti K."/>
            <person name="Larrondo L.F."/>
            <person name="Lindquist E."/>
            <person name="Ling A."/>
            <person name="Lombard V."/>
            <person name="Lucas S."/>
            <person name="Lundell T."/>
            <person name="Martin R."/>
            <person name="McLaughlin D.J."/>
            <person name="Morgenstern I."/>
            <person name="Morin E."/>
            <person name="Murat C."/>
            <person name="Nagy L.G."/>
            <person name="Nolan M."/>
            <person name="Ohm R.A."/>
            <person name="Patyshakuliyeva A."/>
            <person name="Rokas A."/>
            <person name="Ruiz-Duenas F.J."/>
            <person name="Sabat G."/>
            <person name="Salamov A."/>
            <person name="Samejima M."/>
            <person name="Schmutz J."/>
            <person name="Slot J.C."/>
            <person name="St John F."/>
            <person name="Stenlid J."/>
            <person name="Sun H."/>
            <person name="Sun S."/>
            <person name="Syed K."/>
            <person name="Tsang A."/>
            <person name="Wiebenga A."/>
            <person name="Young D."/>
            <person name="Pisabarro A."/>
            <person name="Eastwood D.C."/>
            <person name="Martin F."/>
            <person name="Cullen D."/>
            <person name="Grigoriev I.V."/>
            <person name="Hibbett D.S."/>
        </authorList>
    </citation>
    <scope>NUCLEOTIDE SEQUENCE</scope>
    <source>
        <strain evidence="2">FP-58527</strain>
    </source>
</reference>
<organism evidence="1 2">
    <name type="scientific">Fomitopsis schrenkii</name>
    <name type="common">Brown rot fungus</name>
    <dbReference type="NCBI Taxonomy" id="2126942"/>
    <lineage>
        <taxon>Eukaryota</taxon>
        <taxon>Fungi</taxon>
        <taxon>Dikarya</taxon>
        <taxon>Basidiomycota</taxon>
        <taxon>Agaricomycotina</taxon>
        <taxon>Agaricomycetes</taxon>
        <taxon>Polyporales</taxon>
        <taxon>Fomitopsis</taxon>
    </lineage>
</organism>
<keyword evidence="2" id="KW-1185">Reference proteome</keyword>
<dbReference type="EMBL" id="KE504141">
    <property type="protein sequence ID" value="EPT01496.1"/>
    <property type="molecule type" value="Genomic_DNA"/>
</dbReference>
<dbReference type="HOGENOM" id="CLU_2320418_0_0_1"/>
<evidence type="ECO:0000313" key="1">
    <source>
        <dbReference type="EMBL" id="EPT01496.1"/>
    </source>
</evidence>
<protein>
    <submittedName>
        <fullName evidence="1">Uncharacterized protein</fullName>
    </submittedName>
</protein>
<dbReference type="Proteomes" id="UP000015241">
    <property type="component" value="Unassembled WGS sequence"/>
</dbReference>
<accession>S8FJA6</accession>
<sequence length="99" mass="11292">MNLIAPELHTLVVNEIAPRDLVDIVAHRERNGFALSIVTVPEPVWQRWTPAERAPLAFLGNRLRLAFNYPHNISKEEARIRTEMDEDFRDIYGIPSGSG</sequence>
<evidence type="ECO:0000313" key="2">
    <source>
        <dbReference type="Proteomes" id="UP000015241"/>
    </source>
</evidence>
<dbReference type="AlphaFoldDB" id="S8FJA6"/>
<dbReference type="InParanoid" id="S8FJA6"/>
<gene>
    <name evidence="1" type="ORF">FOMPIDRAFT_1023198</name>
</gene>
<proteinExistence type="predicted"/>